<evidence type="ECO:0000313" key="4">
    <source>
        <dbReference type="Proteomes" id="UP001374579"/>
    </source>
</evidence>
<evidence type="ECO:0008006" key="5">
    <source>
        <dbReference type="Google" id="ProtNLM"/>
    </source>
</evidence>
<keyword evidence="2" id="KW-0472">Membrane</keyword>
<dbReference type="EMBL" id="JBAMIC010001862">
    <property type="protein sequence ID" value="KAK7089409.1"/>
    <property type="molecule type" value="Genomic_DNA"/>
</dbReference>
<evidence type="ECO:0000256" key="2">
    <source>
        <dbReference type="SAM" id="Phobius"/>
    </source>
</evidence>
<dbReference type="PANTHER" id="PTHR12242">
    <property type="entry name" value="OS02G0130600 PROTEIN-RELATED"/>
    <property type="match status" value="1"/>
</dbReference>
<feature type="region of interest" description="Disordered" evidence="1">
    <location>
        <begin position="135"/>
        <end position="167"/>
    </location>
</feature>
<protein>
    <recommendedName>
        <fullName evidence="5">Transmembrane protein</fullName>
    </recommendedName>
</protein>
<feature type="transmembrane region" description="Helical" evidence="2">
    <location>
        <begin position="33"/>
        <end position="52"/>
    </location>
</feature>
<feature type="region of interest" description="Disordered" evidence="1">
    <location>
        <begin position="241"/>
        <end position="273"/>
    </location>
</feature>
<feature type="transmembrane region" description="Helical" evidence="2">
    <location>
        <begin position="64"/>
        <end position="88"/>
    </location>
</feature>
<feature type="transmembrane region" description="Helical" evidence="2">
    <location>
        <begin position="325"/>
        <end position="343"/>
    </location>
</feature>
<accession>A0AAN9AMJ8</accession>
<dbReference type="GO" id="GO:0016020">
    <property type="term" value="C:membrane"/>
    <property type="evidence" value="ECO:0007669"/>
    <property type="project" value="TreeGrafter"/>
</dbReference>
<comment type="caution">
    <text evidence="3">The sequence shown here is derived from an EMBL/GenBank/DDBJ whole genome shotgun (WGS) entry which is preliminary data.</text>
</comment>
<reference evidence="3 4" key="1">
    <citation type="submission" date="2024-02" db="EMBL/GenBank/DDBJ databases">
        <title>Chromosome-scale genome assembly of the rough periwinkle Littorina saxatilis.</title>
        <authorList>
            <person name="De Jode A."/>
            <person name="Faria R."/>
            <person name="Formenti G."/>
            <person name="Sims Y."/>
            <person name="Smith T.P."/>
            <person name="Tracey A."/>
            <person name="Wood J.M.D."/>
            <person name="Zagrodzka Z.B."/>
            <person name="Johannesson K."/>
            <person name="Butlin R.K."/>
            <person name="Leder E.H."/>
        </authorList>
    </citation>
    <scope>NUCLEOTIDE SEQUENCE [LARGE SCALE GENOMIC DNA]</scope>
    <source>
        <strain evidence="3">Snail1</strain>
        <tissue evidence="3">Muscle</tissue>
    </source>
</reference>
<evidence type="ECO:0000256" key="1">
    <source>
        <dbReference type="SAM" id="MobiDB-lite"/>
    </source>
</evidence>
<keyword evidence="2" id="KW-0812">Transmembrane</keyword>
<feature type="transmembrane region" description="Helical" evidence="2">
    <location>
        <begin position="390"/>
        <end position="414"/>
    </location>
</feature>
<sequence length="430" mass="47032">MRSEFVCKNFGLGFHKPEAFCESQWRWPRVVFVLYRLLMSGYSVFAFTHMVVMYRQNKHGHSVMAWLTTWTFLVETVFFLLGAILALLHFSRPGHFRSGDGTEGAVAESRPGHFRSGGGAEGAVAESRLRHFRSGDGAEGAVAESRPGHFRSGDGAEEAVAESRPGHFRSVDGAEKAVAESRQDKGRSVELGHFVYTNDGSTNGTSDALETSGHGGGLQNQVGSFQNGSSKKTSSVAFIASQEPGSNPTPKHAASLNEGLKPRKGDLETGAPSECENAPRSACMAWYLQAYWVLSNVIQVFAFIVTFVYFGALYSADESLGLPDINVHGLNSVMILIDNVVCARPVRLLHGLYPLLYGSLYVIFSVIYWSTDKVENVLYENVLDWNQAGISTGVSLGVAVIAVPLLQLANLGLYKFRLCLHDKLYGEQYL</sequence>
<keyword evidence="4" id="KW-1185">Reference proteome</keyword>
<dbReference type="AlphaFoldDB" id="A0AAN9AMJ8"/>
<gene>
    <name evidence="3" type="ORF">V1264_024511</name>
</gene>
<feature type="transmembrane region" description="Helical" evidence="2">
    <location>
        <begin position="352"/>
        <end position="370"/>
    </location>
</feature>
<keyword evidence="2" id="KW-1133">Transmembrane helix</keyword>
<feature type="region of interest" description="Disordered" evidence="1">
    <location>
        <begin position="99"/>
        <end position="120"/>
    </location>
</feature>
<name>A0AAN9AMJ8_9CAEN</name>
<dbReference type="Proteomes" id="UP001374579">
    <property type="component" value="Unassembled WGS sequence"/>
</dbReference>
<dbReference type="PANTHER" id="PTHR12242:SF45">
    <property type="entry name" value="MARVEL DOMAIN-CONTAINING PROTEIN"/>
    <property type="match status" value="1"/>
</dbReference>
<dbReference type="Pfam" id="PF21534">
    <property type="entry name" value="Rost"/>
    <property type="match status" value="1"/>
</dbReference>
<organism evidence="3 4">
    <name type="scientific">Littorina saxatilis</name>
    <dbReference type="NCBI Taxonomy" id="31220"/>
    <lineage>
        <taxon>Eukaryota</taxon>
        <taxon>Metazoa</taxon>
        <taxon>Spiralia</taxon>
        <taxon>Lophotrochozoa</taxon>
        <taxon>Mollusca</taxon>
        <taxon>Gastropoda</taxon>
        <taxon>Caenogastropoda</taxon>
        <taxon>Littorinimorpha</taxon>
        <taxon>Littorinoidea</taxon>
        <taxon>Littorinidae</taxon>
        <taxon>Littorina</taxon>
    </lineage>
</organism>
<feature type="transmembrane region" description="Helical" evidence="2">
    <location>
        <begin position="290"/>
        <end position="313"/>
    </location>
</feature>
<dbReference type="InterPro" id="IPR049352">
    <property type="entry name" value="Rost"/>
</dbReference>
<evidence type="ECO:0000313" key="3">
    <source>
        <dbReference type="EMBL" id="KAK7089409.1"/>
    </source>
</evidence>
<proteinExistence type="predicted"/>